<protein>
    <submittedName>
        <fullName evidence="1">Uncharacterized protein</fullName>
    </submittedName>
</protein>
<dbReference type="EMBL" id="ALJD01000003">
    <property type="protein sequence ID" value="EJN60351.1"/>
    <property type="molecule type" value="Genomic_DNA"/>
</dbReference>
<evidence type="ECO:0000313" key="1">
    <source>
        <dbReference type="EMBL" id="EJN60351.1"/>
    </source>
</evidence>
<evidence type="ECO:0000313" key="2">
    <source>
        <dbReference type="Proteomes" id="UP000007813"/>
    </source>
</evidence>
<name>J3JGS6_9EURY</name>
<sequence>MHASIGHCQGFGVGVLAGSDSVCVRYRSVSEAVRSTARV</sequence>
<accession>J3JGS6</accession>
<organism evidence="1 2">
    <name type="scientific">Halogranum salarium B-1</name>
    <dbReference type="NCBI Taxonomy" id="1210908"/>
    <lineage>
        <taxon>Archaea</taxon>
        <taxon>Methanobacteriati</taxon>
        <taxon>Methanobacteriota</taxon>
        <taxon>Stenosarchaea group</taxon>
        <taxon>Halobacteria</taxon>
        <taxon>Halobacteriales</taxon>
        <taxon>Haloferacaceae</taxon>
    </lineage>
</organism>
<dbReference type="AlphaFoldDB" id="J3JGS6"/>
<reference evidence="1 2" key="1">
    <citation type="journal article" date="2012" name="J. Bacteriol.">
        <title>Draft Genome Sequence of the Extremely Halophilic Archaeon Halogranum salarium B-1T.</title>
        <authorList>
            <person name="Kim K.K."/>
            <person name="Lee K.C."/>
            <person name="Lee J.S."/>
        </authorList>
    </citation>
    <scope>NUCLEOTIDE SEQUENCE [LARGE SCALE GENOMIC DNA]</scope>
    <source>
        <strain evidence="1 2">B-1</strain>
    </source>
</reference>
<dbReference type="Proteomes" id="UP000007813">
    <property type="component" value="Unassembled WGS sequence"/>
</dbReference>
<proteinExistence type="predicted"/>
<comment type="caution">
    <text evidence="1">The sequence shown here is derived from an EMBL/GenBank/DDBJ whole genome shotgun (WGS) entry which is preliminary data.</text>
</comment>
<gene>
    <name evidence="1" type="ORF">HSB1_09540</name>
</gene>